<dbReference type="PANTHER" id="PTHR45658:SF51">
    <property type="entry name" value="GATA TRANSCRIPTION FACTOR 8"/>
    <property type="match status" value="1"/>
</dbReference>
<dbReference type="Gene3D" id="3.30.50.10">
    <property type="entry name" value="Erythroid Transcription Factor GATA-1, subunit A"/>
    <property type="match status" value="1"/>
</dbReference>
<dbReference type="InterPro" id="IPR051140">
    <property type="entry name" value="GATA_TF"/>
</dbReference>
<proteinExistence type="inferred from homology"/>
<dbReference type="InterPro" id="IPR000679">
    <property type="entry name" value="Znf_GATA"/>
</dbReference>
<sequence length="265" mass="29984">MVETKMLEEIGNGKLFDHIDDLLDFENDDIDDGLFGCGEVDIDAFPPVWMEESPALFSGGRCNNRASRFENSTQLEWLSNFVQDSLSKPKTHPICHAKRARSKRPRPATFNPRAALRLIPPRYFPKPKKKQKIKCLCSSSSSDGEMQNQNSDPNTKPVRKCTHCEITQTPQWREGPDGPKTLCNACGVRYKSGRLFPEYRPAASPTFIPTVHSNSHRKVIEMRKCKNEAEIVKPELLQNSNSQIIGKNESNNEESTMTRATTSEE</sequence>
<dbReference type="SMART" id="SM00401">
    <property type="entry name" value="ZnF_GATA"/>
    <property type="match status" value="1"/>
</dbReference>
<evidence type="ECO:0000256" key="9">
    <source>
        <dbReference type="PROSITE-ProRule" id="PRU00094"/>
    </source>
</evidence>
<evidence type="ECO:0000259" key="11">
    <source>
        <dbReference type="PROSITE" id="PS50114"/>
    </source>
</evidence>
<evidence type="ECO:0000256" key="2">
    <source>
        <dbReference type="ARBA" id="ARBA00022723"/>
    </source>
</evidence>
<keyword evidence="3 9" id="KW-0863">Zinc-finger</keyword>
<dbReference type="Proteomes" id="UP001443914">
    <property type="component" value="Unassembled WGS sequence"/>
</dbReference>
<dbReference type="Pfam" id="PF00320">
    <property type="entry name" value="GATA"/>
    <property type="match status" value="1"/>
</dbReference>
<dbReference type="PANTHER" id="PTHR45658">
    <property type="entry name" value="GATA TRANSCRIPTION FACTOR"/>
    <property type="match status" value="1"/>
</dbReference>
<dbReference type="AlphaFoldDB" id="A0AAW1MWG0"/>
<gene>
    <name evidence="12" type="ORF">RND81_02G224100</name>
</gene>
<keyword evidence="5" id="KW-0805">Transcription regulation</keyword>
<name>A0AAW1MWG0_SAPOF</name>
<evidence type="ECO:0000256" key="5">
    <source>
        <dbReference type="ARBA" id="ARBA00023015"/>
    </source>
</evidence>
<evidence type="ECO:0000256" key="7">
    <source>
        <dbReference type="ARBA" id="ARBA00023159"/>
    </source>
</evidence>
<evidence type="ECO:0000256" key="3">
    <source>
        <dbReference type="ARBA" id="ARBA00022771"/>
    </source>
</evidence>
<dbReference type="PROSITE" id="PS00344">
    <property type="entry name" value="GATA_ZN_FINGER_1"/>
    <property type="match status" value="1"/>
</dbReference>
<dbReference type="GO" id="GO:0005634">
    <property type="term" value="C:nucleus"/>
    <property type="evidence" value="ECO:0007669"/>
    <property type="project" value="TreeGrafter"/>
</dbReference>
<dbReference type="SUPFAM" id="SSF57716">
    <property type="entry name" value="Glucocorticoid receptor-like (DNA-binding domain)"/>
    <property type="match status" value="1"/>
</dbReference>
<keyword evidence="7" id="KW-0010">Activator</keyword>
<dbReference type="PROSITE" id="PS50114">
    <property type="entry name" value="GATA_ZN_FINGER_2"/>
    <property type="match status" value="1"/>
</dbReference>
<keyword evidence="8" id="KW-0804">Transcription</keyword>
<reference evidence="12" key="1">
    <citation type="submission" date="2024-03" db="EMBL/GenBank/DDBJ databases">
        <title>WGS assembly of Saponaria officinalis var. Norfolk2.</title>
        <authorList>
            <person name="Jenkins J."/>
            <person name="Shu S."/>
            <person name="Grimwood J."/>
            <person name="Barry K."/>
            <person name="Goodstein D."/>
            <person name="Schmutz J."/>
            <person name="Leebens-Mack J."/>
            <person name="Osbourn A."/>
        </authorList>
    </citation>
    <scope>NUCLEOTIDE SEQUENCE [LARGE SCALE GENOMIC DNA]</scope>
    <source>
        <strain evidence="12">JIC</strain>
    </source>
</reference>
<dbReference type="CDD" id="cd00202">
    <property type="entry name" value="ZnF_GATA"/>
    <property type="match status" value="1"/>
</dbReference>
<evidence type="ECO:0000313" key="13">
    <source>
        <dbReference type="Proteomes" id="UP001443914"/>
    </source>
</evidence>
<feature type="domain" description="GATA-type" evidence="11">
    <location>
        <begin position="155"/>
        <end position="191"/>
    </location>
</feature>
<evidence type="ECO:0000256" key="4">
    <source>
        <dbReference type="ARBA" id="ARBA00022833"/>
    </source>
</evidence>
<evidence type="ECO:0000256" key="6">
    <source>
        <dbReference type="ARBA" id="ARBA00023125"/>
    </source>
</evidence>
<dbReference type="GO" id="GO:0030154">
    <property type="term" value="P:cell differentiation"/>
    <property type="evidence" value="ECO:0007669"/>
    <property type="project" value="TreeGrafter"/>
</dbReference>
<comment type="caution">
    <text evidence="12">The sequence shown here is derived from an EMBL/GenBank/DDBJ whole genome shotgun (WGS) entry which is preliminary data.</text>
</comment>
<dbReference type="EMBL" id="JBDFQZ010000002">
    <property type="protein sequence ID" value="KAK9750818.1"/>
    <property type="molecule type" value="Genomic_DNA"/>
</dbReference>
<dbReference type="FunFam" id="3.30.50.10:FF:000018">
    <property type="entry name" value="GATA transcription factor"/>
    <property type="match status" value="1"/>
</dbReference>
<evidence type="ECO:0000313" key="12">
    <source>
        <dbReference type="EMBL" id="KAK9750818.1"/>
    </source>
</evidence>
<dbReference type="GO" id="GO:0008270">
    <property type="term" value="F:zinc ion binding"/>
    <property type="evidence" value="ECO:0007669"/>
    <property type="project" value="UniProtKB-KW"/>
</dbReference>
<organism evidence="12 13">
    <name type="scientific">Saponaria officinalis</name>
    <name type="common">Common soapwort</name>
    <name type="synonym">Lychnis saponaria</name>
    <dbReference type="NCBI Taxonomy" id="3572"/>
    <lineage>
        <taxon>Eukaryota</taxon>
        <taxon>Viridiplantae</taxon>
        <taxon>Streptophyta</taxon>
        <taxon>Embryophyta</taxon>
        <taxon>Tracheophyta</taxon>
        <taxon>Spermatophyta</taxon>
        <taxon>Magnoliopsida</taxon>
        <taxon>eudicotyledons</taxon>
        <taxon>Gunneridae</taxon>
        <taxon>Pentapetalae</taxon>
        <taxon>Caryophyllales</taxon>
        <taxon>Caryophyllaceae</taxon>
        <taxon>Caryophylleae</taxon>
        <taxon>Saponaria</taxon>
    </lineage>
</organism>
<keyword evidence="4" id="KW-0862">Zinc</keyword>
<comment type="similarity">
    <text evidence="1">Belongs to the type IV zinc-finger family. Class A subfamily.</text>
</comment>
<keyword evidence="13" id="KW-1185">Reference proteome</keyword>
<evidence type="ECO:0000256" key="10">
    <source>
        <dbReference type="SAM" id="MobiDB-lite"/>
    </source>
</evidence>
<dbReference type="GO" id="GO:0006355">
    <property type="term" value="P:regulation of DNA-templated transcription"/>
    <property type="evidence" value="ECO:0007669"/>
    <property type="project" value="InterPro"/>
</dbReference>
<accession>A0AAW1MWG0</accession>
<keyword evidence="6" id="KW-0238">DNA-binding</keyword>
<evidence type="ECO:0000256" key="1">
    <source>
        <dbReference type="ARBA" id="ARBA00005694"/>
    </source>
</evidence>
<evidence type="ECO:0000256" key="8">
    <source>
        <dbReference type="ARBA" id="ARBA00023163"/>
    </source>
</evidence>
<protein>
    <recommendedName>
        <fullName evidence="11">GATA-type domain-containing protein</fullName>
    </recommendedName>
</protein>
<feature type="region of interest" description="Disordered" evidence="10">
    <location>
        <begin position="240"/>
        <end position="265"/>
    </location>
</feature>
<dbReference type="GO" id="GO:0043565">
    <property type="term" value="F:sequence-specific DNA binding"/>
    <property type="evidence" value="ECO:0007669"/>
    <property type="project" value="InterPro"/>
</dbReference>
<dbReference type="InterPro" id="IPR013088">
    <property type="entry name" value="Znf_NHR/GATA"/>
</dbReference>
<keyword evidence="2" id="KW-0479">Metal-binding</keyword>